<name>A0A1H6TMX1_9FLAO</name>
<gene>
    <name evidence="1" type="ORF">SAMN04488018_10557</name>
</gene>
<reference evidence="1 2" key="1">
    <citation type="submission" date="2016-10" db="EMBL/GenBank/DDBJ databases">
        <authorList>
            <person name="de Groot N.N."/>
        </authorList>
    </citation>
    <scope>NUCLEOTIDE SEQUENCE [LARGE SCALE GENOMIC DNA]</scope>
    <source>
        <strain evidence="1 2">DSM 23048</strain>
    </source>
</reference>
<protein>
    <submittedName>
        <fullName evidence="1">Uncharacterized protein</fullName>
    </submittedName>
</protein>
<dbReference type="GeneID" id="82256665"/>
<proteinExistence type="predicted"/>
<dbReference type="AlphaFoldDB" id="A0A1H6TMX1"/>
<dbReference type="EMBL" id="FNYS01000005">
    <property type="protein sequence ID" value="SEI81423.1"/>
    <property type="molecule type" value="Genomic_DNA"/>
</dbReference>
<dbReference type="RefSeq" id="WP_244154481.1">
    <property type="nucleotide sequence ID" value="NZ_FNYS01000005.1"/>
</dbReference>
<evidence type="ECO:0000313" key="2">
    <source>
        <dbReference type="Proteomes" id="UP000183077"/>
    </source>
</evidence>
<accession>A0A1H6TMX1</accession>
<dbReference type="Proteomes" id="UP000183077">
    <property type="component" value="Unassembled WGS sequence"/>
</dbReference>
<sequence length="578" mass="68726">MKSIINNLESLKLSSELKHELEELIKKKLVGFIFYSQNNLLNHPIITLCFYDIDELNNIRKSKWITKGINHYQVNIYCLCIKDFYQSGSFQNIMYSTLNFQKENLTYGSLLDAEPLFSLHQSKQKENDFEKYISKWFAKHYKRNTKFLKSLKKELKTNLINEQSAMLGIKQVIQDTKERVLPILSGSIQCSNVSFLNFVFSHCYPVQDVFEEDFDFYAEDMVSLFREELKPKKITEYTESKKQLTIGYFLTIAQDFLEAMYIEMPHRILSKYRHIVNKQKLLSLDNPEQITEIQEVLEERTRKALEKYKKVKSFYLIKRRANEQILLSSEPPTPYKLHLLLIASVETLHINEEGNIRQYVSFHTEDLVDVTIILIKKSNWHLHIPVYHSFFRTNLTEDKLWIGAPLIAENPDLETFPLSELKLKFWTECKAMVKPIVKRLSYQIEGCQSDADVILYKYTLQQLAMAILFAKMDYIPQVHTISYLWRLIQWYVPELNLVIDCDKEIREMLFDNYTSLRNYPNIKFPTVKYTEEQWSRVYYFICKIYEFAKECYLQYEKGISDFECNKGLNNIEETHTQN</sequence>
<evidence type="ECO:0000313" key="1">
    <source>
        <dbReference type="EMBL" id="SEI81423.1"/>
    </source>
</evidence>
<organism evidence="1 2">
    <name type="scientific">Myroides marinus</name>
    <dbReference type="NCBI Taxonomy" id="703342"/>
    <lineage>
        <taxon>Bacteria</taxon>
        <taxon>Pseudomonadati</taxon>
        <taxon>Bacteroidota</taxon>
        <taxon>Flavobacteriia</taxon>
        <taxon>Flavobacteriales</taxon>
        <taxon>Flavobacteriaceae</taxon>
        <taxon>Myroides</taxon>
    </lineage>
</organism>